<gene>
    <name evidence="2" type="ORF">AB1Y20_000555</name>
</gene>
<name>A0AB34K8N7_PRYPA</name>
<evidence type="ECO:0000313" key="3">
    <source>
        <dbReference type="Proteomes" id="UP001515480"/>
    </source>
</evidence>
<keyword evidence="3" id="KW-1185">Reference proteome</keyword>
<sequence>MYAMRVPFTNVTVIGDPNRDPWSAINEPRPRETANCRFECLFFDGDQTPQGQPYVVPVLVQCTPTEDDEELTVYYGRDFPRDYPIGYGSMPKPALGSSAFLNYLARIGHTSGLHAAIAEYGIPYVHPPPNRPPQPALRDANDWPPHPPLPPPSRHKPASVDVPPDSGTPDDRAYEAFLRQEIEKHVEPMYPVGPWEYHNLEDLLSVNALKAVADRGGNEARRQPFQRGDSVMDSRRVRLLRVCTYSQRNSQFV</sequence>
<dbReference type="Proteomes" id="UP001515480">
    <property type="component" value="Unassembled WGS sequence"/>
</dbReference>
<comment type="caution">
    <text evidence="2">The sequence shown here is derived from an EMBL/GenBank/DDBJ whole genome shotgun (WGS) entry which is preliminary data.</text>
</comment>
<evidence type="ECO:0000313" key="2">
    <source>
        <dbReference type="EMBL" id="KAL1529613.1"/>
    </source>
</evidence>
<feature type="region of interest" description="Disordered" evidence="1">
    <location>
        <begin position="128"/>
        <end position="171"/>
    </location>
</feature>
<evidence type="ECO:0008006" key="4">
    <source>
        <dbReference type="Google" id="ProtNLM"/>
    </source>
</evidence>
<proteinExistence type="predicted"/>
<dbReference type="AlphaFoldDB" id="A0AB34K8N7"/>
<protein>
    <recommendedName>
        <fullName evidence="4">SET domain-containing protein</fullName>
    </recommendedName>
</protein>
<organism evidence="2 3">
    <name type="scientific">Prymnesium parvum</name>
    <name type="common">Toxic golden alga</name>
    <dbReference type="NCBI Taxonomy" id="97485"/>
    <lineage>
        <taxon>Eukaryota</taxon>
        <taxon>Haptista</taxon>
        <taxon>Haptophyta</taxon>
        <taxon>Prymnesiophyceae</taxon>
        <taxon>Prymnesiales</taxon>
        <taxon>Prymnesiaceae</taxon>
        <taxon>Prymnesium</taxon>
    </lineage>
</organism>
<evidence type="ECO:0000256" key="1">
    <source>
        <dbReference type="SAM" id="MobiDB-lite"/>
    </source>
</evidence>
<dbReference type="EMBL" id="JBGBPQ010000001">
    <property type="protein sequence ID" value="KAL1529613.1"/>
    <property type="molecule type" value="Genomic_DNA"/>
</dbReference>
<accession>A0AB34K8N7</accession>
<reference evidence="2 3" key="1">
    <citation type="journal article" date="2024" name="Science">
        <title>Giant polyketide synthase enzymes in the biosynthesis of giant marine polyether toxins.</title>
        <authorList>
            <person name="Fallon T.R."/>
            <person name="Shende V.V."/>
            <person name="Wierzbicki I.H."/>
            <person name="Pendleton A.L."/>
            <person name="Watervoot N.F."/>
            <person name="Auber R.P."/>
            <person name="Gonzalez D.J."/>
            <person name="Wisecaver J.H."/>
            <person name="Moore B.S."/>
        </authorList>
    </citation>
    <scope>NUCLEOTIDE SEQUENCE [LARGE SCALE GENOMIC DNA]</scope>
    <source>
        <strain evidence="2 3">12B1</strain>
    </source>
</reference>